<dbReference type="AlphaFoldDB" id="K1WYW2"/>
<proteinExistence type="predicted"/>
<keyword evidence="3" id="KW-1185">Reference proteome</keyword>
<dbReference type="Proteomes" id="UP000006753">
    <property type="component" value="Unassembled WGS sequence"/>
</dbReference>
<evidence type="ECO:0000256" key="1">
    <source>
        <dbReference type="SAM" id="SignalP"/>
    </source>
</evidence>
<evidence type="ECO:0000313" key="3">
    <source>
        <dbReference type="Proteomes" id="UP000006753"/>
    </source>
</evidence>
<dbReference type="KEGG" id="mbe:MBM_08024"/>
<gene>
    <name evidence="2" type="ORF">MBM_08024</name>
</gene>
<dbReference type="HOGENOM" id="CLU_2237168_0_0_1"/>
<organism evidence="2 3">
    <name type="scientific">Marssonina brunnea f. sp. multigermtubi (strain MB_m1)</name>
    <name type="common">Marssonina leaf spot fungus</name>
    <dbReference type="NCBI Taxonomy" id="1072389"/>
    <lineage>
        <taxon>Eukaryota</taxon>
        <taxon>Fungi</taxon>
        <taxon>Dikarya</taxon>
        <taxon>Ascomycota</taxon>
        <taxon>Pezizomycotina</taxon>
        <taxon>Leotiomycetes</taxon>
        <taxon>Helotiales</taxon>
        <taxon>Drepanopezizaceae</taxon>
        <taxon>Drepanopeziza</taxon>
    </lineage>
</organism>
<feature type="chain" id="PRO_5003854807" evidence="1">
    <location>
        <begin position="18"/>
        <end position="105"/>
    </location>
</feature>
<protein>
    <submittedName>
        <fullName evidence="2">Uncharacterized protein</fullName>
    </submittedName>
</protein>
<feature type="signal peptide" evidence="1">
    <location>
        <begin position="1"/>
        <end position="17"/>
    </location>
</feature>
<evidence type="ECO:0000313" key="2">
    <source>
        <dbReference type="EMBL" id="EKD13823.1"/>
    </source>
</evidence>
<dbReference type="InParanoid" id="K1WYW2"/>
<reference evidence="2 3" key="1">
    <citation type="journal article" date="2012" name="BMC Genomics">
        <title>Sequencing the genome of Marssonina brunnea reveals fungus-poplar co-evolution.</title>
        <authorList>
            <person name="Zhu S."/>
            <person name="Cao Y.-Z."/>
            <person name="Jiang C."/>
            <person name="Tan B.-Y."/>
            <person name="Wang Z."/>
            <person name="Feng S."/>
            <person name="Zhang L."/>
            <person name="Su X.-H."/>
            <person name="Brejova B."/>
            <person name="Vinar T."/>
            <person name="Xu M."/>
            <person name="Wang M.-X."/>
            <person name="Zhang S.-G."/>
            <person name="Huang M.-R."/>
            <person name="Wu R."/>
            <person name="Zhou Y."/>
        </authorList>
    </citation>
    <scope>NUCLEOTIDE SEQUENCE [LARGE SCALE GENOMIC DNA]</scope>
    <source>
        <strain evidence="2 3">MB_m1</strain>
    </source>
</reference>
<name>K1WYW2_MARBU</name>
<keyword evidence="1" id="KW-0732">Signal</keyword>
<sequence>MVAVGWAFWAFWMGTTGVIGFCKTSDPAPLSEQLFMACKECIDRQLATLEKQEPSVLLSQSSQHAGSSKLRSLHRSGRRPFTLCLPSQITLPTPVFNCGPQDETS</sequence>
<accession>K1WYW2</accession>
<dbReference type="EMBL" id="JH921448">
    <property type="protein sequence ID" value="EKD13823.1"/>
    <property type="molecule type" value="Genomic_DNA"/>
</dbReference>